<sequence>MVTTTKTICDVINCNEEADYKVDCCAGWIMSDGSKAHPNKYKKFEKPLKEKQVDLCEPHWKKWSILTCKLLRMDREGKR</sequence>
<comment type="caution">
    <text evidence="1">The sequence shown here is derived from an EMBL/GenBank/DDBJ whole genome shotgun (WGS) entry which is preliminary data.</text>
</comment>
<dbReference type="AlphaFoldDB" id="A0A0F9C352"/>
<organism evidence="1">
    <name type="scientific">marine sediment metagenome</name>
    <dbReference type="NCBI Taxonomy" id="412755"/>
    <lineage>
        <taxon>unclassified sequences</taxon>
        <taxon>metagenomes</taxon>
        <taxon>ecological metagenomes</taxon>
    </lineage>
</organism>
<proteinExistence type="predicted"/>
<reference evidence="1" key="1">
    <citation type="journal article" date="2015" name="Nature">
        <title>Complex archaea that bridge the gap between prokaryotes and eukaryotes.</title>
        <authorList>
            <person name="Spang A."/>
            <person name="Saw J.H."/>
            <person name="Jorgensen S.L."/>
            <person name="Zaremba-Niedzwiedzka K."/>
            <person name="Martijn J."/>
            <person name="Lind A.E."/>
            <person name="van Eijk R."/>
            <person name="Schleper C."/>
            <person name="Guy L."/>
            <person name="Ettema T.J."/>
        </authorList>
    </citation>
    <scope>NUCLEOTIDE SEQUENCE</scope>
</reference>
<gene>
    <name evidence="1" type="ORF">LCGC14_2373320</name>
</gene>
<name>A0A0F9C352_9ZZZZ</name>
<protein>
    <submittedName>
        <fullName evidence="1">Uncharacterized protein</fullName>
    </submittedName>
</protein>
<dbReference type="EMBL" id="LAZR01035031">
    <property type="protein sequence ID" value="KKL28624.1"/>
    <property type="molecule type" value="Genomic_DNA"/>
</dbReference>
<evidence type="ECO:0000313" key="1">
    <source>
        <dbReference type="EMBL" id="KKL28624.1"/>
    </source>
</evidence>
<accession>A0A0F9C352</accession>